<evidence type="ECO:0000313" key="3">
    <source>
        <dbReference type="Proteomes" id="UP000029712"/>
    </source>
</evidence>
<evidence type="ECO:0000313" key="1">
    <source>
        <dbReference type="EMBL" id="AYN65128.1"/>
    </source>
</evidence>
<name>A0A454C9F2_METHO</name>
<protein>
    <submittedName>
        <fullName evidence="2">Uncharacterized protein</fullName>
    </submittedName>
</protein>
<dbReference type="RefSeq" id="WP_036439027.1">
    <property type="nucleotide sequence ID" value="NZ_CP033021.1"/>
</dbReference>
<dbReference type="EMBL" id="CP033021">
    <property type="protein sequence ID" value="AYN65337.1"/>
    <property type="molecule type" value="Genomic_DNA"/>
</dbReference>
<reference evidence="2 3" key="1">
    <citation type="submission" date="2014-08" db="EMBL/GenBank/DDBJ databases">
        <authorList>
            <person name="Kuleshov K."/>
            <person name="Dedkov V."/>
            <person name="Markelov M."/>
            <person name="Pimkina E."/>
        </authorList>
    </citation>
    <scope>NUCLEOTIDE SEQUENCE [LARGE SCALE GENOMIC DNA]</scope>
    <source>
        <strain evidence="2">TO0613</strain>
        <strain evidence="3">TOA</strain>
    </source>
</reference>
<proteinExistence type="predicted"/>
<dbReference type="AlphaFoldDB" id="A0A454C9F2"/>
<evidence type="ECO:0000313" key="2">
    <source>
        <dbReference type="EMBL" id="AYN65337.1"/>
    </source>
</evidence>
<gene>
    <name evidence="1" type="ORF">KN71_000115</name>
    <name evidence="2" type="ORF">KN71_001295</name>
</gene>
<dbReference type="Proteomes" id="UP000029712">
    <property type="component" value="Chromosome"/>
</dbReference>
<reference evidence="2 3" key="2">
    <citation type="submission" date="2018-10" db="EMBL/GenBank/DDBJ databases">
        <title>Detection and isolation of Mycoplasma hominis as a predominant microorganism from pelvic cavity of patient with salpingitis and tubo-ovarian abscess.</title>
        <authorList>
            <person name="Guschin A.E."/>
            <person name="Khayrullina G.A."/>
            <person name="Rakovskaya I.V."/>
            <person name="Shelenkov A.A."/>
            <person name="Shagin D.A."/>
        </authorList>
    </citation>
    <scope>NUCLEOTIDE SEQUENCE [LARGE SCALE GENOMIC DNA]</scope>
    <source>
        <strain evidence="2">TO0613</strain>
        <strain evidence="3">TOA</strain>
    </source>
</reference>
<accession>A0A454C9F2</accession>
<dbReference type="OrthoDB" id="399884at2"/>
<sequence length="779" mass="92072">MERERERESSQNQEFNWQEYSELECQRAFWSFYEKNVYEDSTHKILDQAYYEKYIINGTDGINEGVLYEFKKKFDQFQTLEKALGEALSYLKNFNNNGLIQIPRWICIATFTDHKYWLIDAKNYENFIYENNTLNIAPSSAKPVVLKENEQSLEWLDPKDLVLKITPTKNDEKYLLTKLNINNFHNINDKFYEKLELENDSTFVQTPDVFIKDLFKGMKDIEKCVENSGLNLQNDFNKIKKLKSALMQLNQEKKILYWVEPIFINDLKEIIAEKWDHVGGKDYRKDRGAFFTPKEYAKIMQTYLKNIFNENPDKEILVIDRCAGTGQLEYNLPKDILKCFVLNTYEFCEWVNLGSKFQNKVRMLKPPYTNAQLIDVYIDENLMENGNALTEEFNSWLKKYINNWRSQFPNGKIIFFENPPFRDETANSHGNGHSITKSYIYNKLKEETKIADGTIRDLSFQFIWSANQFLNAGDEYCLISPIKYWKWRDINSFNFIEGFLSNRKKYNATEGGIPIIRWKKNFPNSYGCSSIFLSNELDDKKIEIKQINKRVNEFNIPIVKKDASYAILSVGNMFVHNGNILTNLNKGISNKKFYVSNENILQISVLNALNAWKGKDYRRDALTIMKSADKQDSAWKDIEFLNDCLLWTLLTDKTECFSYWSDSNELILNEICYAGKAIEKLDKNLLDNDHKELIKIWNQLNKKIVENCKSKILPKFNYGLKQIMNDFNTKKVWTTRFGKQQEDYEFPEINSSIKTLKTKLSDFYDKYIYPKLEKYELLK</sequence>
<organism evidence="2 3">
    <name type="scientific">Metamycoplasma hominis</name>
    <name type="common">Mycoplasma hominis</name>
    <dbReference type="NCBI Taxonomy" id="2098"/>
    <lineage>
        <taxon>Bacteria</taxon>
        <taxon>Bacillati</taxon>
        <taxon>Mycoplasmatota</taxon>
        <taxon>Mycoplasmoidales</taxon>
        <taxon>Metamycoplasmataceae</taxon>
        <taxon>Metamycoplasma</taxon>
    </lineage>
</organism>
<dbReference type="EMBL" id="CP033021">
    <property type="protein sequence ID" value="AYN65128.1"/>
    <property type="molecule type" value="Genomic_DNA"/>
</dbReference>